<gene>
    <name evidence="1" type="ORF">NW209_04945</name>
</gene>
<dbReference type="RefSeq" id="WP_018710061.1">
    <property type="nucleotide sequence ID" value="NZ_CALULB010000013.1"/>
</dbReference>
<proteinExistence type="predicted"/>
<dbReference type="GeneID" id="82442579"/>
<evidence type="ECO:0000313" key="1">
    <source>
        <dbReference type="EMBL" id="MCR8873371.1"/>
    </source>
</evidence>
<dbReference type="Proteomes" id="UP001204579">
    <property type="component" value="Unassembled WGS sequence"/>
</dbReference>
<dbReference type="EMBL" id="JANRHJ010000004">
    <property type="protein sequence ID" value="MCR8873371.1"/>
    <property type="molecule type" value="Genomic_DNA"/>
</dbReference>
<accession>A0AAW5N4Q9</accession>
<name>A0AAW5N4Q9_9BACT</name>
<organism evidence="1 2">
    <name type="scientific">Phocaeicola barnesiae</name>
    <dbReference type="NCBI Taxonomy" id="376804"/>
    <lineage>
        <taxon>Bacteria</taxon>
        <taxon>Pseudomonadati</taxon>
        <taxon>Bacteroidota</taxon>
        <taxon>Bacteroidia</taxon>
        <taxon>Bacteroidales</taxon>
        <taxon>Bacteroidaceae</taxon>
        <taxon>Phocaeicola</taxon>
    </lineage>
</organism>
<protein>
    <recommendedName>
        <fullName evidence="3">Pyruvate ferredoxin oxidoreductase</fullName>
    </recommendedName>
</protein>
<sequence length="157" mass="18181">MDYKYIEQLLERYWNCETSLEEEQILRAFFQQKELPAHLLRYKSLFVYQEVAKEEKLGSDFDERILAEIERPVVRAKRLTMHSRFMPLFKAAAVLALLFTVGGVVKESLGSGSAGVVYVYDQFENRATDPQVAYEADTARVPVNKVVEKPRIENTKQ</sequence>
<comment type="caution">
    <text evidence="1">The sequence shown here is derived from an EMBL/GenBank/DDBJ whole genome shotgun (WGS) entry which is preliminary data.</text>
</comment>
<reference evidence="1 2" key="1">
    <citation type="submission" date="2022-08" db="EMBL/GenBank/DDBJ databases">
        <authorList>
            <person name="Zeman M."/>
            <person name="Kubasova T."/>
        </authorList>
    </citation>
    <scope>NUCLEOTIDE SEQUENCE [LARGE SCALE GENOMIC DNA]</scope>
    <source>
        <strain evidence="1 2">ET62</strain>
    </source>
</reference>
<keyword evidence="2" id="KW-1185">Reference proteome</keyword>
<evidence type="ECO:0000313" key="2">
    <source>
        <dbReference type="Proteomes" id="UP001204579"/>
    </source>
</evidence>
<dbReference type="AlphaFoldDB" id="A0AAW5N4Q9"/>
<evidence type="ECO:0008006" key="3">
    <source>
        <dbReference type="Google" id="ProtNLM"/>
    </source>
</evidence>